<dbReference type="RefSeq" id="WP_041066600.1">
    <property type="nucleotide sequence ID" value="NZ_AP012273.1"/>
</dbReference>
<accession>A0A7U6JHW0</accession>
<protein>
    <recommendedName>
        <fullName evidence="1">CNP1-like uncharacterized domain-containing protein</fullName>
    </recommendedName>
</protein>
<organism evidence="2 3">
    <name type="scientific">Thiolapillus brandeum</name>
    <dbReference type="NCBI Taxonomy" id="1076588"/>
    <lineage>
        <taxon>Bacteria</taxon>
        <taxon>Pseudomonadati</taxon>
        <taxon>Pseudomonadota</taxon>
        <taxon>Gammaproteobacteria</taxon>
        <taxon>Chromatiales</taxon>
        <taxon>Sedimenticolaceae</taxon>
        <taxon>Thiolapillus</taxon>
    </lineage>
</organism>
<dbReference type="InterPro" id="IPR014861">
    <property type="entry name" value="CNP1-like_dom"/>
</dbReference>
<name>A0A7U6JHW0_9GAMM</name>
<gene>
    <name evidence="2" type="ORF">TBH_C1198</name>
</gene>
<evidence type="ECO:0000259" key="1">
    <source>
        <dbReference type="Pfam" id="PF08750"/>
    </source>
</evidence>
<feature type="domain" description="CNP1-like uncharacterised" evidence="1">
    <location>
        <begin position="33"/>
        <end position="161"/>
    </location>
</feature>
<sequence length="184" mass="21398">MLSLLLCAGGLFAAPTDRYEELTGDQDDFEANVKEWKEFRTEIPPIPNDDDWTPVAIDALPKNLHAYLDLNTLNLSDKDFVVRYWLLIRSDKGAYTATFEGTRCSAGEYIIYAWGYRKRTPPLRRVKQPRWRPLNGQRNGNYRQELARDILCAGETPRRKYQIQQAVKGLYEAHNPFNNWVNDD</sequence>
<dbReference type="Pfam" id="PF08750">
    <property type="entry name" value="CNP1"/>
    <property type="match status" value="1"/>
</dbReference>
<reference evidence="2 3" key="1">
    <citation type="journal article" date="2014" name="PLoS ONE">
        <title>Physiological and genomic features of a novel sulfur-oxidizing gammaproteobacterium belonging to a previously uncultivated symbiotic lineage isolated from a hydrothermal vent.</title>
        <authorList>
            <person name="Nunoura T."/>
            <person name="Takaki Y."/>
            <person name="Kazama H."/>
            <person name="Kakuta J."/>
            <person name="Shimamura S."/>
            <person name="Makita H."/>
            <person name="Hirai M."/>
            <person name="Miyazaki M."/>
            <person name="Takai K."/>
        </authorList>
    </citation>
    <scope>NUCLEOTIDE SEQUENCE [LARGE SCALE GENOMIC DNA]</scope>
    <source>
        <strain evidence="2 3">Hiromi1</strain>
    </source>
</reference>
<keyword evidence="3" id="KW-1185">Reference proteome</keyword>
<dbReference type="EMBL" id="AP012273">
    <property type="protein sequence ID" value="BAO44123.1"/>
    <property type="molecule type" value="Genomic_DNA"/>
</dbReference>
<evidence type="ECO:0000313" key="3">
    <source>
        <dbReference type="Proteomes" id="UP000031631"/>
    </source>
</evidence>
<dbReference type="AlphaFoldDB" id="A0A7U6JHW0"/>
<dbReference type="Proteomes" id="UP000031631">
    <property type="component" value="Chromosome"/>
</dbReference>
<evidence type="ECO:0000313" key="2">
    <source>
        <dbReference type="EMBL" id="BAO44123.1"/>
    </source>
</evidence>
<proteinExistence type="predicted"/>
<dbReference type="KEGG" id="tbn:TBH_C1198"/>